<dbReference type="Gene3D" id="1.25.40.10">
    <property type="entry name" value="Tetratricopeptide repeat domain"/>
    <property type="match status" value="2"/>
</dbReference>
<evidence type="ECO:0000256" key="2">
    <source>
        <dbReference type="ARBA" id="ARBA00022803"/>
    </source>
</evidence>
<keyword evidence="2 3" id="KW-0802">TPR repeat</keyword>
<feature type="chain" id="PRO_5015616253" evidence="5">
    <location>
        <begin position="23"/>
        <end position="683"/>
    </location>
</feature>
<dbReference type="AlphaFoldDB" id="A0A2S8FF25"/>
<comment type="caution">
    <text evidence="6">The sequence shown here is derived from an EMBL/GenBank/DDBJ whole genome shotgun (WGS) entry which is preliminary data.</text>
</comment>
<evidence type="ECO:0000256" key="3">
    <source>
        <dbReference type="PROSITE-ProRule" id="PRU00339"/>
    </source>
</evidence>
<feature type="repeat" description="TPR" evidence="3">
    <location>
        <begin position="136"/>
        <end position="169"/>
    </location>
</feature>
<evidence type="ECO:0000256" key="5">
    <source>
        <dbReference type="SAM" id="SignalP"/>
    </source>
</evidence>
<dbReference type="InterPro" id="IPR050498">
    <property type="entry name" value="Ycf3"/>
</dbReference>
<sequence>MLVCGMRFWVACSLVLFGSIQATLFELPRAVGSDCEPEVGNSRKALAELAGPIERDFPVLTEDEKDAELKRIAQERLKIERERLEQDIRRITNRLQTNLDNLNLWNTRAHLYEKLGRREAAIGDYTEILKRDPKATDALLERGRLWLALNEFEKAEEDADLLISLEPDNEEAHYARGKVFMEQWDTETAKSCFNKVLQLNPDHVLARYNRAYLLVDGSPSSTQLETAANDLKKVLTLDPDLLAAHYQAARVLHAMWRNEEAAREATYILSHNPDTECMYYLRCRIYMNMGKYRAALKDINRFISYSPNIAARHGVRAQIYSRMGKYEKSLDDWKIYLEEYPNDVDAIQGRAEALRSTERYDESIAAWTALMKLSPRLKSNWLEERAKTKAAAGDIEGALADINPAIDTRSYPQYFRARSEFYEMIGEYVKANAEMIQSQKASNNHISNGDPETRYEQQRIRLVKHVDKQIGLIQAEDPLANSQFGSNIYDDHEDWGLLWTIGLSKLLANPEKASIENQLKYVTMFIEAVDLYPLPEKESNKLVAALTKIAESDEPEQLRNKARLEARVLAALVEANDPNQSMSTPGALFFDRFDFAVDESGNTQSLRRGRTPYQWIYFQNDRNKGKAYREIKRTRDYIELLSLRDGEWIRLEEDQVLKSSDRKNWTVLAQGKIAPKEEEKKSK</sequence>
<dbReference type="Pfam" id="PF07719">
    <property type="entry name" value="TPR_2"/>
    <property type="match status" value="1"/>
</dbReference>
<dbReference type="Proteomes" id="UP000238322">
    <property type="component" value="Unassembled WGS sequence"/>
</dbReference>
<accession>A0A2S8FF25</accession>
<keyword evidence="1" id="KW-0677">Repeat</keyword>
<gene>
    <name evidence="6" type="ORF">C5Y83_24515</name>
</gene>
<feature type="signal peptide" evidence="5">
    <location>
        <begin position="1"/>
        <end position="22"/>
    </location>
</feature>
<keyword evidence="4" id="KW-0175">Coiled coil</keyword>
<dbReference type="SUPFAM" id="SSF48452">
    <property type="entry name" value="TPR-like"/>
    <property type="match status" value="2"/>
</dbReference>
<organism evidence="6 7">
    <name type="scientific">Blastopirellula marina</name>
    <dbReference type="NCBI Taxonomy" id="124"/>
    <lineage>
        <taxon>Bacteria</taxon>
        <taxon>Pseudomonadati</taxon>
        <taxon>Planctomycetota</taxon>
        <taxon>Planctomycetia</taxon>
        <taxon>Pirellulales</taxon>
        <taxon>Pirellulaceae</taxon>
        <taxon>Blastopirellula</taxon>
    </lineage>
</organism>
<dbReference type="InterPro" id="IPR011990">
    <property type="entry name" value="TPR-like_helical_dom_sf"/>
</dbReference>
<evidence type="ECO:0000256" key="4">
    <source>
        <dbReference type="SAM" id="Coils"/>
    </source>
</evidence>
<dbReference type="Pfam" id="PF13181">
    <property type="entry name" value="TPR_8"/>
    <property type="match status" value="1"/>
</dbReference>
<dbReference type="RefSeq" id="WP_105332429.1">
    <property type="nucleotide sequence ID" value="NZ_PUHY01000014.1"/>
</dbReference>
<dbReference type="SMART" id="SM00028">
    <property type="entry name" value="TPR"/>
    <property type="match status" value="7"/>
</dbReference>
<dbReference type="OrthoDB" id="232771at2"/>
<feature type="repeat" description="TPR" evidence="3">
    <location>
        <begin position="102"/>
        <end position="135"/>
    </location>
</feature>
<protein>
    <submittedName>
        <fullName evidence="6">Uncharacterized protein</fullName>
    </submittedName>
</protein>
<feature type="repeat" description="TPR" evidence="3">
    <location>
        <begin position="170"/>
        <end position="203"/>
    </location>
</feature>
<evidence type="ECO:0000256" key="1">
    <source>
        <dbReference type="ARBA" id="ARBA00022737"/>
    </source>
</evidence>
<feature type="coiled-coil region" evidence="4">
    <location>
        <begin position="67"/>
        <end position="101"/>
    </location>
</feature>
<dbReference type="PANTHER" id="PTHR44858:SF1">
    <property type="entry name" value="UDP-N-ACETYLGLUCOSAMINE--PEPTIDE N-ACETYLGLUCOSAMINYLTRANSFERASE SPINDLY-RELATED"/>
    <property type="match status" value="1"/>
</dbReference>
<dbReference type="Pfam" id="PF13432">
    <property type="entry name" value="TPR_16"/>
    <property type="match status" value="2"/>
</dbReference>
<dbReference type="InterPro" id="IPR013105">
    <property type="entry name" value="TPR_2"/>
</dbReference>
<evidence type="ECO:0000313" key="7">
    <source>
        <dbReference type="Proteomes" id="UP000238322"/>
    </source>
</evidence>
<dbReference type="PROSITE" id="PS50005">
    <property type="entry name" value="TPR"/>
    <property type="match status" value="3"/>
</dbReference>
<dbReference type="InterPro" id="IPR019734">
    <property type="entry name" value="TPR_rpt"/>
</dbReference>
<name>A0A2S8FF25_9BACT</name>
<proteinExistence type="predicted"/>
<dbReference type="EMBL" id="PUHY01000014">
    <property type="protein sequence ID" value="PQO30524.1"/>
    <property type="molecule type" value="Genomic_DNA"/>
</dbReference>
<keyword evidence="5" id="KW-0732">Signal</keyword>
<dbReference type="PANTHER" id="PTHR44858">
    <property type="entry name" value="TETRATRICOPEPTIDE REPEAT PROTEIN 6"/>
    <property type="match status" value="1"/>
</dbReference>
<reference evidence="6 7" key="1">
    <citation type="submission" date="2018-02" db="EMBL/GenBank/DDBJ databases">
        <title>Comparative genomes isolates from brazilian mangrove.</title>
        <authorList>
            <person name="Araujo J.E."/>
            <person name="Taketani R.G."/>
            <person name="Silva M.C.P."/>
            <person name="Loureco M.V."/>
            <person name="Andreote F.D."/>
        </authorList>
    </citation>
    <scope>NUCLEOTIDE SEQUENCE [LARGE SCALE GENOMIC DNA]</scope>
    <source>
        <strain evidence="6 7">Hex-1 MGV</strain>
    </source>
</reference>
<evidence type="ECO:0000313" key="6">
    <source>
        <dbReference type="EMBL" id="PQO30524.1"/>
    </source>
</evidence>